<keyword evidence="2" id="KW-1185">Reference proteome</keyword>
<gene>
    <name evidence="1" type="ORF">PanWU01x14_154410</name>
</gene>
<evidence type="ECO:0000313" key="1">
    <source>
        <dbReference type="EMBL" id="PON60269.1"/>
    </source>
</evidence>
<organism evidence="1 2">
    <name type="scientific">Parasponia andersonii</name>
    <name type="common">Sponia andersonii</name>
    <dbReference type="NCBI Taxonomy" id="3476"/>
    <lineage>
        <taxon>Eukaryota</taxon>
        <taxon>Viridiplantae</taxon>
        <taxon>Streptophyta</taxon>
        <taxon>Embryophyta</taxon>
        <taxon>Tracheophyta</taxon>
        <taxon>Spermatophyta</taxon>
        <taxon>Magnoliopsida</taxon>
        <taxon>eudicotyledons</taxon>
        <taxon>Gunneridae</taxon>
        <taxon>Pentapetalae</taxon>
        <taxon>rosids</taxon>
        <taxon>fabids</taxon>
        <taxon>Rosales</taxon>
        <taxon>Cannabaceae</taxon>
        <taxon>Parasponia</taxon>
    </lineage>
</organism>
<dbReference type="Proteomes" id="UP000237105">
    <property type="component" value="Unassembled WGS sequence"/>
</dbReference>
<protein>
    <submittedName>
        <fullName evidence="1">Uncharacterized protein</fullName>
    </submittedName>
</protein>
<dbReference type="EMBL" id="JXTB01000132">
    <property type="protein sequence ID" value="PON60269.1"/>
    <property type="molecule type" value="Genomic_DNA"/>
</dbReference>
<comment type="caution">
    <text evidence="1">The sequence shown here is derived from an EMBL/GenBank/DDBJ whole genome shotgun (WGS) entry which is preliminary data.</text>
</comment>
<accession>A0A2P5CGU1</accession>
<proteinExistence type="predicted"/>
<evidence type="ECO:0000313" key="2">
    <source>
        <dbReference type="Proteomes" id="UP000237105"/>
    </source>
</evidence>
<dbReference type="AlphaFoldDB" id="A0A2P5CGU1"/>
<name>A0A2P5CGU1_PARAD</name>
<sequence length="42" mass="4630">MASAIRGASTSPVKFDKRIFGDFASSNWTFFAESLILRPIHG</sequence>
<reference evidence="2" key="1">
    <citation type="submission" date="2016-06" db="EMBL/GenBank/DDBJ databases">
        <title>Parallel loss of symbiosis genes in relatives of nitrogen-fixing non-legume Parasponia.</title>
        <authorList>
            <person name="Van Velzen R."/>
            <person name="Holmer R."/>
            <person name="Bu F."/>
            <person name="Rutten L."/>
            <person name="Van Zeijl A."/>
            <person name="Liu W."/>
            <person name="Santuari L."/>
            <person name="Cao Q."/>
            <person name="Sharma T."/>
            <person name="Shen D."/>
            <person name="Roswanjaya Y."/>
            <person name="Wardhani T."/>
            <person name="Kalhor M.S."/>
            <person name="Jansen J."/>
            <person name="Van den Hoogen J."/>
            <person name="Gungor B."/>
            <person name="Hartog M."/>
            <person name="Hontelez J."/>
            <person name="Verver J."/>
            <person name="Yang W.-C."/>
            <person name="Schijlen E."/>
            <person name="Repin R."/>
            <person name="Schilthuizen M."/>
            <person name="Schranz E."/>
            <person name="Heidstra R."/>
            <person name="Miyata K."/>
            <person name="Fedorova E."/>
            <person name="Kohlen W."/>
            <person name="Bisseling T."/>
            <person name="Smit S."/>
            <person name="Geurts R."/>
        </authorList>
    </citation>
    <scope>NUCLEOTIDE SEQUENCE [LARGE SCALE GENOMIC DNA]</scope>
    <source>
        <strain evidence="2">cv. WU1-14</strain>
    </source>
</reference>